<gene>
    <name evidence="1" type="ORF">QFC20_007653</name>
</gene>
<sequence>MSSTPYQTVSTTNAPAAIGPYCQAVKHNGTIYASGSIPLNPETMKVVEGGIEAQTEQMFKNVKGVMDAAGTDTSRVLKTTVFLQSMDDFAAFNKLYAEFFAPYKPARSCVEVAKLPLGVRCEMEFIALEK</sequence>
<keyword evidence="2" id="KW-1185">Reference proteome</keyword>
<dbReference type="EMBL" id="JASBWS010000203">
    <property type="protein sequence ID" value="KAJ9091367.1"/>
    <property type="molecule type" value="Genomic_DNA"/>
</dbReference>
<reference evidence="1" key="1">
    <citation type="submission" date="2023-04" db="EMBL/GenBank/DDBJ databases">
        <title>Draft Genome sequencing of Naganishia species isolated from polar environments using Oxford Nanopore Technology.</title>
        <authorList>
            <person name="Leo P."/>
            <person name="Venkateswaran K."/>
        </authorList>
    </citation>
    <scope>NUCLEOTIDE SEQUENCE</scope>
    <source>
        <strain evidence="1">MNA-CCFEE 5262</strain>
    </source>
</reference>
<protein>
    <submittedName>
        <fullName evidence="1">Uncharacterized protein</fullName>
    </submittedName>
</protein>
<organism evidence="1 2">
    <name type="scientific">Naganishia adeliensis</name>
    <dbReference type="NCBI Taxonomy" id="92952"/>
    <lineage>
        <taxon>Eukaryota</taxon>
        <taxon>Fungi</taxon>
        <taxon>Dikarya</taxon>
        <taxon>Basidiomycota</taxon>
        <taxon>Agaricomycotina</taxon>
        <taxon>Tremellomycetes</taxon>
        <taxon>Filobasidiales</taxon>
        <taxon>Filobasidiaceae</taxon>
        <taxon>Naganishia</taxon>
    </lineage>
</organism>
<accession>A0ACC2UYF0</accession>
<evidence type="ECO:0000313" key="1">
    <source>
        <dbReference type="EMBL" id="KAJ9091367.1"/>
    </source>
</evidence>
<evidence type="ECO:0000313" key="2">
    <source>
        <dbReference type="Proteomes" id="UP001230649"/>
    </source>
</evidence>
<proteinExistence type="predicted"/>
<dbReference type="Proteomes" id="UP001230649">
    <property type="component" value="Unassembled WGS sequence"/>
</dbReference>
<name>A0ACC2UYF0_9TREE</name>
<comment type="caution">
    <text evidence="1">The sequence shown here is derived from an EMBL/GenBank/DDBJ whole genome shotgun (WGS) entry which is preliminary data.</text>
</comment>